<evidence type="ECO:0000313" key="4">
    <source>
        <dbReference type="Proteomes" id="UP000186601"/>
    </source>
</evidence>
<accession>A0A2R6NM34</accession>
<feature type="compositionally biased region" description="Low complexity" evidence="1">
    <location>
        <begin position="145"/>
        <end position="155"/>
    </location>
</feature>
<feature type="region of interest" description="Disordered" evidence="1">
    <location>
        <begin position="38"/>
        <end position="58"/>
    </location>
</feature>
<feature type="region of interest" description="Disordered" evidence="1">
    <location>
        <begin position="125"/>
        <end position="156"/>
    </location>
</feature>
<keyword evidence="2" id="KW-0472">Membrane</keyword>
<sequence>MTPGRKRPICHTCNTLMAGHKRPNGSPVCPIDTNKCVSPERDYSRTPSPAASPSPMPTPLRRENVIVIPRSAHYANPYYVEQQPTNLIPVYARPDRTGTPSTWVSTEPADDIPPVKPEPVLTGAAAHRREEREDDAFTSVSRAWSTTSSTGSSSTLRRGFSNILGNARPLVSLFSAPREDVQVITQAARRNGLFTGLIHRPDPPPEVKQEELSPRRNGAAQRGVQRDHSWWIILGQSAEAVGHLLDMQERDEMERVGGRRPDGTPNVGAYPVDVSAIKHSWLDSAFAGAVGGFIVFYLLAVMIV</sequence>
<evidence type="ECO:0000256" key="2">
    <source>
        <dbReference type="SAM" id="Phobius"/>
    </source>
</evidence>
<organism evidence="3 4">
    <name type="scientific">Hermanssonia centrifuga</name>
    <dbReference type="NCBI Taxonomy" id="98765"/>
    <lineage>
        <taxon>Eukaryota</taxon>
        <taxon>Fungi</taxon>
        <taxon>Dikarya</taxon>
        <taxon>Basidiomycota</taxon>
        <taxon>Agaricomycotina</taxon>
        <taxon>Agaricomycetes</taxon>
        <taxon>Polyporales</taxon>
        <taxon>Meruliaceae</taxon>
        <taxon>Hermanssonia</taxon>
    </lineage>
</organism>
<dbReference type="EMBL" id="MLYV02001076">
    <property type="protein sequence ID" value="PSR73432.1"/>
    <property type="molecule type" value="Genomic_DNA"/>
</dbReference>
<keyword evidence="4" id="KW-1185">Reference proteome</keyword>
<keyword evidence="2" id="KW-0812">Transmembrane</keyword>
<gene>
    <name evidence="3" type="ORF">PHLCEN_2v10724</name>
</gene>
<reference evidence="3 4" key="1">
    <citation type="submission" date="2018-02" db="EMBL/GenBank/DDBJ databases">
        <title>Genome sequence of the basidiomycete white-rot fungus Phlebia centrifuga.</title>
        <authorList>
            <person name="Granchi Z."/>
            <person name="Peng M."/>
            <person name="de Vries R.P."/>
            <person name="Hilden K."/>
            <person name="Makela M.R."/>
            <person name="Grigoriev I."/>
            <person name="Riley R."/>
        </authorList>
    </citation>
    <scope>NUCLEOTIDE SEQUENCE [LARGE SCALE GENOMIC DNA]</scope>
    <source>
        <strain evidence="3 4">FBCC195</strain>
    </source>
</reference>
<dbReference type="OrthoDB" id="3252109at2759"/>
<feature type="region of interest" description="Disordered" evidence="1">
    <location>
        <begin position="99"/>
        <end position="118"/>
    </location>
</feature>
<dbReference type="AlphaFoldDB" id="A0A2R6NM34"/>
<feature type="region of interest" description="Disordered" evidence="1">
    <location>
        <begin position="195"/>
        <end position="217"/>
    </location>
</feature>
<evidence type="ECO:0000256" key="1">
    <source>
        <dbReference type="SAM" id="MobiDB-lite"/>
    </source>
</evidence>
<comment type="caution">
    <text evidence="3">The sequence shown here is derived from an EMBL/GenBank/DDBJ whole genome shotgun (WGS) entry which is preliminary data.</text>
</comment>
<keyword evidence="2" id="KW-1133">Transmembrane helix</keyword>
<feature type="transmembrane region" description="Helical" evidence="2">
    <location>
        <begin position="285"/>
        <end position="303"/>
    </location>
</feature>
<name>A0A2R6NM34_9APHY</name>
<dbReference type="Proteomes" id="UP000186601">
    <property type="component" value="Unassembled WGS sequence"/>
</dbReference>
<proteinExistence type="predicted"/>
<evidence type="ECO:0000313" key="3">
    <source>
        <dbReference type="EMBL" id="PSR73432.1"/>
    </source>
</evidence>
<protein>
    <submittedName>
        <fullName evidence="3">Uncharacterized protein</fullName>
    </submittedName>
</protein>
<feature type="compositionally biased region" description="Basic and acidic residues" evidence="1">
    <location>
        <begin position="199"/>
        <end position="214"/>
    </location>
</feature>